<organism evidence="2 3">
    <name type="scientific">Flaviflagellibacter deserti</name>
    <dbReference type="NCBI Taxonomy" id="2267266"/>
    <lineage>
        <taxon>Bacteria</taxon>
        <taxon>Pseudomonadati</taxon>
        <taxon>Pseudomonadota</taxon>
        <taxon>Alphaproteobacteria</taxon>
        <taxon>Hyphomicrobiales</taxon>
        <taxon>Flaviflagellibacter</taxon>
    </lineage>
</organism>
<dbReference type="SUPFAM" id="SSF55729">
    <property type="entry name" value="Acyl-CoA N-acyltransferases (Nat)"/>
    <property type="match status" value="1"/>
</dbReference>
<evidence type="ECO:0000313" key="3">
    <source>
        <dbReference type="Proteomes" id="UP001595796"/>
    </source>
</evidence>
<evidence type="ECO:0000259" key="1">
    <source>
        <dbReference type="PROSITE" id="PS51186"/>
    </source>
</evidence>
<dbReference type="Proteomes" id="UP001595796">
    <property type="component" value="Unassembled WGS sequence"/>
</dbReference>
<protein>
    <submittedName>
        <fullName evidence="2">GNAT family N-acetyltransferase</fullName>
        <ecNumber evidence="2">2.3.-.-</ecNumber>
    </submittedName>
</protein>
<dbReference type="EMBL" id="JBHSJF010000005">
    <property type="protein sequence ID" value="MFC5067340.1"/>
    <property type="molecule type" value="Genomic_DNA"/>
</dbReference>
<proteinExistence type="predicted"/>
<accession>A0ABV9YX35</accession>
<gene>
    <name evidence="2" type="ORF">ACFPFW_04845</name>
</gene>
<reference evidence="3" key="1">
    <citation type="journal article" date="2019" name="Int. J. Syst. Evol. Microbiol.">
        <title>The Global Catalogue of Microorganisms (GCM) 10K type strain sequencing project: providing services to taxonomists for standard genome sequencing and annotation.</title>
        <authorList>
            <consortium name="The Broad Institute Genomics Platform"/>
            <consortium name="The Broad Institute Genome Sequencing Center for Infectious Disease"/>
            <person name="Wu L."/>
            <person name="Ma J."/>
        </authorList>
    </citation>
    <scope>NUCLEOTIDE SEQUENCE [LARGE SCALE GENOMIC DNA]</scope>
    <source>
        <strain evidence="3">CGMCC 1.16444</strain>
    </source>
</reference>
<dbReference type="RefSeq" id="WP_114958604.1">
    <property type="nucleotide sequence ID" value="NZ_JBHSJF010000005.1"/>
</dbReference>
<sequence length="168" mass="18912">MAGKVTHWRQMTKVDIPAVLRVQEEAYPWHQEGVEVFEERLTLYPQGCLALDLGEGLVGYILSHPWHAEEPPPLDAALERLPERPGTYYLHDLALLRSAYGVGHGARVVRHLAQTAGTAGFETMSLVAVNQSAPFWRRHGFEERMTLILTEKVACYGDDAVFMTRTLL</sequence>
<dbReference type="PROSITE" id="PS51186">
    <property type="entry name" value="GNAT"/>
    <property type="match status" value="1"/>
</dbReference>
<dbReference type="EC" id="2.3.-.-" evidence="2"/>
<evidence type="ECO:0000313" key="2">
    <source>
        <dbReference type="EMBL" id="MFC5067340.1"/>
    </source>
</evidence>
<name>A0ABV9YX35_9HYPH</name>
<keyword evidence="2" id="KW-0808">Transferase</keyword>
<dbReference type="Gene3D" id="3.40.630.30">
    <property type="match status" value="1"/>
</dbReference>
<dbReference type="InterPro" id="IPR016181">
    <property type="entry name" value="Acyl_CoA_acyltransferase"/>
</dbReference>
<feature type="domain" description="N-acetyltransferase" evidence="1">
    <location>
        <begin position="6"/>
        <end position="168"/>
    </location>
</feature>
<dbReference type="InterPro" id="IPR000182">
    <property type="entry name" value="GNAT_dom"/>
</dbReference>
<dbReference type="GO" id="GO:0016746">
    <property type="term" value="F:acyltransferase activity"/>
    <property type="evidence" value="ECO:0007669"/>
    <property type="project" value="UniProtKB-KW"/>
</dbReference>
<dbReference type="Pfam" id="PF00583">
    <property type="entry name" value="Acetyltransf_1"/>
    <property type="match status" value="1"/>
</dbReference>
<dbReference type="CDD" id="cd04301">
    <property type="entry name" value="NAT_SF"/>
    <property type="match status" value="1"/>
</dbReference>
<keyword evidence="3" id="KW-1185">Reference proteome</keyword>
<comment type="caution">
    <text evidence="2">The sequence shown here is derived from an EMBL/GenBank/DDBJ whole genome shotgun (WGS) entry which is preliminary data.</text>
</comment>
<keyword evidence="2" id="KW-0012">Acyltransferase</keyword>